<accession>A0A7I8L7J6</accession>
<proteinExistence type="predicted"/>
<gene>
    <name evidence="1" type="ORF">SI8410_12016518</name>
</gene>
<protein>
    <submittedName>
        <fullName evidence="1">Uncharacterized protein</fullName>
    </submittedName>
</protein>
<reference evidence="1" key="1">
    <citation type="submission" date="2020-02" db="EMBL/GenBank/DDBJ databases">
        <authorList>
            <person name="Scholz U."/>
            <person name="Mascher M."/>
            <person name="Fiebig A."/>
        </authorList>
    </citation>
    <scope>NUCLEOTIDE SEQUENCE</scope>
</reference>
<dbReference type="EMBL" id="LR746275">
    <property type="protein sequence ID" value="CAA7405840.1"/>
    <property type="molecule type" value="Genomic_DNA"/>
</dbReference>
<dbReference type="AlphaFoldDB" id="A0A7I8L7J6"/>
<name>A0A7I8L7J6_SPIIN</name>
<organism evidence="1 2">
    <name type="scientific">Spirodela intermedia</name>
    <name type="common">Intermediate duckweed</name>
    <dbReference type="NCBI Taxonomy" id="51605"/>
    <lineage>
        <taxon>Eukaryota</taxon>
        <taxon>Viridiplantae</taxon>
        <taxon>Streptophyta</taxon>
        <taxon>Embryophyta</taxon>
        <taxon>Tracheophyta</taxon>
        <taxon>Spermatophyta</taxon>
        <taxon>Magnoliopsida</taxon>
        <taxon>Liliopsida</taxon>
        <taxon>Araceae</taxon>
        <taxon>Lemnoideae</taxon>
        <taxon>Spirodela</taxon>
    </lineage>
</organism>
<evidence type="ECO:0000313" key="1">
    <source>
        <dbReference type="EMBL" id="CAA7405840.1"/>
    </source>
</evidence>
<keyword evidence="2" id="KW-1185">Reference proteome</keyword>
<evidence type="ECO:0000313" key="2">
    <source>
        <dbReference type="Proteomes" id="UP000663760"/>
    </source>
</evidence>
<sequence>MWVISRSSCKVYRSMKWLSNRLLRLSPGGEGKRVHSLKGSLWTRTTWAISRSPCEV</sequence>
<dbReference type="Proteomes" id="UP000663760">
    <property type="component" value="Chromosome 12"/>
</dbReference>